<comment type="caution">
    <text evidence="1">The sequence shown here is derived from an EMBL/GenBank/DDBJ whole genome shotgun (WGS) entry which is preliminary data.</text>
</comment>
<evidence type="ECO:0000313" key="2">
    <source>
        <dbReference type="Proteomes" id="UP000321750"/>
    </source>
</evidence>
<protein>
    <submittedName>
        <fullName evidence="1">Uncharacterized protein</fullName>
    </submittedName>
</protein>
<reference evidence="1 2" key="1">
    <citation type="submission" date="2019-07" db="EMBL/GenBank/DDBJ databases">
        <title>Whole genome shotgun sequence of Methylobacterium gnaphalii NBRC 107716.</title>
        <authorList>
            <person name="Hosoyama A."/>
            <person name="Uohara A."/>
            <person name="Ohji S."/>
            <person name="Ichikawa N."/>
        </authorList>
    </citation>
    <scope>NUCLEOTIDE SEQUENCE [LARGE SCALE GENOMIC DNA]</scope>
    <source>
        <strain evidence="1 2">NBRC 107716</strain>
    </source>
</reference>
<keyword evidence="2" id="KW-1185">Reference proteome</keyword>
<dbReference type="EMBL" id="BJZV01000002">
    <property type="protein sequence ID" value="GEP08855.1"/>
    <property type="molecule type" value="Genomic_DNA"/>
</dbReference>
<accession>A0A512JFX8</accession>
<gene>
    <name evidence="1" type="ORF">MGN01_07000</name>
</gene>
<dbReference type="AlphaFoldDB" id="A0A512JFX8"/>
<organism evidence="1 2">
    <name type="scientific">Methylobacterium gnaphalii</name>
    <dbReference type="NCBI Taxonomy" id="1010610"/>
    <lineage>
        <taxon>Bacteria</taxon>
        <taxon>Pseudomonadati</taxon>
        <taxon>Pseudomonadota</taxon>
        <taxon>Alphaproteobacteria</taxon>
        <taxon>Hyphomicrobiales</taxon>
        <taxon>Methylobacteriaceae</taxon>
        <taxon>Methylobacterium</taxon>
    </lineage>
</organism>
<proteinExistence type="predicted"/>
<dbReference type="Proteomes" id="UP000321750">
    <property type="component" value="Unassembled WGS sequence"/>
</dbReference>
<evidence type="ECO:0000313" key="1">
    <source>
        <dbReference type="EMBL" id="GEP08855.1"/>
    </source>
</evidence>
<sequence length="74" mass="7919">MTLPWRMLRNHVGAAACVHRDDLAFIGMPVGGVPDSHGHRRTARSRSALPITLTEDSDIAAAAMTGDKSRPKIG</sequence>
<name>A0A512JFX8_9HYPH</name>